<feature type="transmembrane region" description="Helical" evidence="1">
    <location>
        <begin position="275"/>
        <end position="295"/>
    </location>
</feature>
<keyword evidence="1" id="KW-1133">Transmembrane helix</keyword>
<name>A0A8X6HUL5_TRICU</name>
<gene>
    <name evidence="2" type="primary">AVEN_238246_1</name>
    <name evidence="2" type="ORF">TNCT_126171</name>
</gene>
<sequence>MHFKSITTVKQIHKKDLRNSIPEFILKFFRWVGFVQVSDQPSVVAYVLDFVVFFTSLDTIVNVILLYDPSSSKIDKIFISSFLLTMIVWCSMRYKRKRITEFFQKLETIGSIFQAKKFNILMFLNGCVPVIYSACLTSGMTQSEAAKYFFYDYQIKNTSIQTVITAIKCFLGYMVYPTAINSIAIFYIFLCFCSSDHLSNLTRIIETSPLEDFTPSKQIDILKRRTKVYDVLLNVEKIFSFPIFLIIIANVLMLSCVSGWFIIDDWNKTNFSWKIECILYGTNAGLCVASILWAAGAVSIEMKNFKEVFHYKIQLKLLRKHSEEQLHLKMYLMDEPDVVLTGWNVLYLGRGTILGLIGTLFTYTVLVMHTDI</sequence>
<protein>
    <recommendedName>
        <fullName evidence="4">Gustatory receptor</fullName>
    </recommendedName>
</protein>
<dbReference type="EMBL" id="BMAO01024127">
    <property type="protein sequence ID" value="GFQ93114.1"/>
    <property type="molecule type" value="Genomic_DNA"/>
</dbReference>
<reference evidence="2" key="1">
    <citation type="submission" date="2020-07" db="EMBL/GenBank/DDBJ databases">
        <title>Multicomponent nature underlies the extraordinary mechanical properties of spider dragline silk.</title>
        <authorList>
            <person name="Kono N."/>
            <person name="Nakamura H."/>
            <person name="Mori M."/>
            <person name="Yoshida Y."/>
            <person name="Ohtoshi R."/>
            <person name="Malay A.D."/>
            <person name="Moran D.A.P."/>
            <person name="Tomita M."/>
            <person name="Numata K."/>
            <person name="Arakawa K."/>
        </authorList>
    </citation>
    <scope>NUCLEOTIDE SEQUENCE</scope>
</reference>
<evidence type="ECO:0008006" key="4">
    <source>
        <dbReference type="Google" id="ProtNLM"/>
    </source>
</evidence>
<feature type="transmembrane region" description="Helical" evidence="1">
    <location>
        <begin position="43"/>
        <end position="65"/>
    </location>
</feature>
<evidence type="ECO:0000313" key="3">
    <source>
        <dbReference type="Proteomes" id="UP000887116"/>
    </source>
</evidence>
<proteinExistence type="predicted"/>
<keyword evidence="3" id="KW-1185">Reference proteome</keyword>
<feature type="transmembrane region" description="Helical" evidence="1">
    <location>
        <begin position="170"/>
        <end position="190"/>
    </location>
</feature>
<feature type="transmembrane region" description="Helical" evidence="1">
    <location>
        <begin position="77"/>
        <end position="94"/>
    </location>
</feature>
<comment type="caution">
    <text evidence="2">The sequence shown here is derived from an EMBL/GenBank/DDBJ whole genome shotgun (WGS) entry which is preliminary data.</text>
</comment>
<dbReference type="AlphaFoldDB" id="A0A8X6HUL5"/>
<keyword evidence="1" id="KW-0812">Transmembrane</keyword>
<organism evidence="2 3">
    <name type="scientific">Trichonephila clavata</name>
    <name type="common">Joro spider</name>
    <name type="synonym">Nephila clavata</name>
    <dbReference type="NCBI Taxonomy" id="2740835"/>
    <lineage>
        <taxon>Eukaryota</taxon>
        <taxon>Metazoa</taxon>
        <taxon>Ecdysozoa</taxon>
        <taxon>Arthropoda</taxon>
        <taxon>Chelicerata</taxon>
        <taxon>Arachnida</taxon>
        <taxon>Araneae</taxon>
        <taxon>Araneomorphae</taxon>
        <taxon>Entelegynae</taxon>
        <taxon>Araneoidea</taxon>
        <taxon>Nephilidae</taxon>
        <taxon>Trichonephila</taxon>
    </lineage>
</organism>
<feature type="transmembrane region" description="Helical" evidence="1">
    <location>
        <begin position="238"/>
        <end position="263"/>
    </location>
</feature>
<evidence type="ECO:0000313" key="2">
    <source>
        <dbReference type="EMBL" id="GFQ93114.1"/>
    </source>
</evidence>
<dbReference type="OrthoDB" id="10506912at2759"/>
<keyword evidence="1" id="KW-0472">Membrane</keyword>
<feature type="transmembrane region" description="Helical" evidence="1">
    <location>
        <begin position="347"/>
        <end position="368"/>
    </location>
</feature>
<evidence type="ECO:0000256" key="1">
    <source>
        <dbReference type="SAM" id="Phobius"/>
    </source>
</evidence>
<accession>A0A8X6HUL5</accession>
<dbReference type="Proteomes" id="UP000887116">
    <property type="component" value="Unassembled WGS sequence"/>
</dbReference>